<evidence type="ECO:0000313" key="5">
    <source>
        <dbReference type="Proteomes" id="UP000188320"/>
    </source>
</evidence>
<sequence length="232" mass="25430">MDAFDQEITTIFVIGFPEDMKEREFQNMFTFCQGFEAAILRYPDADAASKEGNTTNKIIGFAKFRTKIEALEARDVLTGRKVDPNSDGVLKAELAKKDLITKRGLFGNKAQSKNVSRSDLHSSFNLNARPLPTNYRLGGLATSAIRPSNLSIITNEGLGRLGGEQPLLSAPLLRSQDLYGDAFNHFDAYTTQTHDSLSSLGNMLNTDYDLGGQDGLSRSISDLKASSSLRLP</sequence>
<dbReference type="EMBL" id="LSSK01000728">
    <property type="protein sequence ID" value="OMH82158.1"/>
    <property type="molecule type" value="Genomic_DNA"/>
</dbReference>
<dbReference type="SUPFAM" id="SSF54928">
    <property type="entry name" value="RNA-binding domain, RBD"/>
    <property type="match status" value="1"/>
</dbReference>
<feature type="non-terminal residue" evidence="4">
    <location>
        <position position="232"/>
    </location>
</feature>
<evidence type="ECO:0000256" key="1">
    <source>
        <dbReference type="ARBA" id="ARBA00022884"/>
    </source>
</evidence>
<dbReference type="OrthoDB" id="431169at2759"/>
<dbReference type="Proteomes" id="UP000188320">
    <property type="component" value="Unassembled WGS sequence"/>
</dbReference>
<proteinExistence type="predicted"/>
<keyword evidence="5" id="KW-1185">Reference proteome</keyword>
<feature type="domain" description="RRM" evidence="3">
    <location>
        <begin position="9"/>
        <end position="97"/>
    </location>
</feature>
<dbReference type="Gene3D" id="3.30.70.330">
    <property type="match status" value="1"/>
</dbReference>
<comment type="caution">
    <text evidence="4">The sequence shown here is derived from an EMBL/GenBank/DDBJ whole genome shotgun (WGS) entry which is preliminary data.</text>
</comment>
<protein>
    <submittedName>
        <fullName evidence="4">RNA-binding protein with multiple splicing</fullName>
    </submittedName>
</protein>
<evidence type="ECO:0000313" key="4">
    <source>
        <dbReference type="EMBL" id="OMH82158.1"/>
    </source>
</evidence>
<evidence type="ECO:0000256" key="2">
    <source>
        <dbReference type="PROSITE-ProRule" id="PRU00176"/>
    </source>
</evidence>
<gene>
    <name evidence="4" type="ORF">AX774_g4368</name>
</gene>
<dbReference type="PROSITE" id="PS50102">
    <property type="entry name" value="RRM"/>
    <property type="match status" value="1"/>
</dbReference>
<reference evidence="5" key="1">
    <citation type="submission" date="2017-01" db="EMBL/GenBank/DDBJ databases">
        <authorList>
            <person name="Wang Y."/>
            <person name="White M."/>
            <person name="Kvist S."/>
            <person name="Moncalvo J.-M."/>
        </authorList>
    </citation>
    <scope>NUCLEOTIDE SEQUENCE [LARGE SCALE GENOMIC DNA]</scope>
    <source>
        <strain evidence="5">COL-18-3</strain>
    </source>
</reference>
<evidence type="ECO:0000259" key="3">
    <source>
        <dbReference type="PROSITE" id="PS50102"/>
    </source>
</evidence>
<dbReference type="AlphaFoldDB" id="A0A1R1PMG4"/>
<keyword evidence="1 2" id="KW-0694">RNA-binding</keyword>
<accession>A0A1R1PMG4</accession>
<name>A0A1R1PMG4_ZANCU</name>
<dbReference type="InterPro" id="IPR035979">
    <property type="entry name" value="RBD_domain_sf"/>
</dbReference>
<dbReference type="PANTHER" id="PTHR10501">
    <property type="entry name" value="U1 SMALL NUCLEAR RIBONUCLEOPROTEIN A/U2 SMALL NUCLEAR RIBONUCLEOPROTEIN B"/>
    <property type="match status" value="1"/>
</dbReference>
<dbReference type="InterPro" id="IPR000504">
    <property type="entry name" value="RRM_dom"/>
</dbReference>
<organism evidence="4 5">
    <name type="scientific">Zancudomyces culisetae</name>
    <name type="common">Gut fungus</name>
    <name type="synonym">Smittium culisetae</name>
    <dbReference type="NCBI Taxonomy" id="1213189"/>
    <lineage>
        <taxon>Eukaryota</taxon>
        <taxon>Fungi</taxon>
        <taxon>Fungi incertae sedis</taxon>
        <taxon>Zoopagomycota</taxon>
        <taxon>Kickxellomycotina</taxon>
        <taxon>Harpellomycetes</taxon>
        <taxon>Harpellales</taxon>
        <taxon>Legeriomycetaceae</taxon>
        <taxon>Zancudomyces</taxon>
    </lineage>
</organism>
<dbReference type="GO" id="GO:0003723">
    <property type="term" value="F:RNA binding"/>
    <property type="evidence" value="ECO:0007669"/>
    <property type="project" value="UniProtKB-UniRule"/>
</dbReference>
<dbReference type="InterPro" id="IPR012677">
    <property type="entry name" value="Nucleotide-bd_a/b_plait_sf"/>
</dbReference>